<sequence length="137" mass="14715">MVGLPGTGLGGLFYALLILWIILREGWYTLCGAGRLARWRSIAHFAFLLALILVALSAQAGVIAWFMDSHAFQKLVDGNATPADLLTPGLTIGSLFVLIAIFAGLQFLRLRLAYAKRHAEEPSGAIAPTARQMAAHA</sequence>
<feature type="transmembrane region" description="Helical" evidence="1">
    <location>
        <begin position="86"/>
        <end position="108"/>
    </location>
</feature>
<dbReference type="EMBL" id="CP065592">
    <property type="protein sequence ID" value="QPQ55251.1"/>
    <property type="molecule type" value="Genomic_DNA"/>
</dbReference>
<name>A0A7T2GK05_9SPHN</name>
<evidence type="ECO:0000256" key="1">
    <source>
        <dbReference type="SAM" id="Phobius"/>
    </source>
</evidence>
<feature type="transmembrane region" description="Helical" evidence="1">
    <location>
        <begin position="42"/>
        <end position="66"/>
    </location>
</feature>
<organism evidence="2 3">
    <name type="scientific">Allosphingosinicella flava</name>
    <dbReference type="NCBI Taxonomy" id="2771430"/>
    <lineage>
        <taxon>Bacteria</taxon>
        <taxon>Pseudomonadati</taxon>
        <taxon>Pseudomonadota</taxon>
        <taxon>Alphaproteobacteria</taxon>
        <taxon>Sphingomonadales</taxon>
        <taxon>Sphingomonadaceae</taxon>
        <taxon>Allosphingosinicella</taxon>
    </lineage>
</organism>
<dbReference type="KEGG" id="sflv:IC614_01125"/>
<dbReference type="AlphaFoldDB" id="A0A7T2GK05"/>
<dbReference type="Proteomes" id="UP000594873">
    <property type="component" value="Chromosome"/>
</dbReference>
<proteinExistence type="predicted"/>
<keyword evidence="1" id="KW-0812">Transmembrane</keyword>
<dbReference type="RefSeq" id="WP_200971926.1">
    <property type="nucleotide sequence ID" value="NZ_CP065592.1"/>
</dbReference>
<gene>
    <name evidence="2" type="ORF">IC614_01125</name>
</gene>
<protein>
    <submittedName>
        <fullName evidence="2">Uncharacterized protein</fullName>
    </submittedName>
</protein>
<keyword evidence="3" id="KW-1185">Reference proteome</keyword>
<accession>A0A7T2GK05</accession>
<evidence type="ECO:0000313" key="3">
    <source>
        <dbReference type="Proteomes" id="UP000594873"/>
    </source>
</evidence>
<keyword evidence="1" id="KW-1133">Transmembrane helix</keyword>
<keyword evidence="1" id="KW-0472">Membrane</keyword>
<feature type="transmembrane region" description="Helical" evidence="1">
    <location>
        <begin position="12"/>
        <end position="30"/>
    </location>
</feature>
<reference evidence="2 3" key="1">
    <citation type="submission" date="2020-11" db="EMBL/GenBank/DDBJ databases">
        <title>Genome seq and assembly of Sphingosinicella sp.</title>
        <authorList>
            <person name="Chhetri G."/>
        </authorList>
    </citation>
    <scope>NUCLEOTIDE SEQUENCE [LARGE SCALE GENOMIC DNA]</scope>
    <source>
        <strain evidence="2 3">UDD2</strain>
    </source>
</reference>
<evidence type="ECO:0000313" key="2">
    <source>
        <dbReference type="EMBL" id="QPQ55251.1"/>
    </source>
</evidence>